<feature type="region of interest" description="Disordered" evidence="1">
    <location>
        <begin position="39"/>
        <end position="114"/>
    </location>
</feature>
<name>A0ABQ9QVT2_9PEZI</name>
<comment type="caution">
    <text evidence="2">The sequence shown here is derived from an EMBL/GenBank/DDBJ whole genome shotgun (WGS) entry which is preliminary data.</text>
</comment>
<proteinExistence type="predicted"/>
<evidence type="ECO:0000256" key="1">
    <source>
        <dbReference type="SAM" id="MobiDB-lite"/>
    </source>
</evidence>
<dbReference type="Proteomes" id="UP001227543">
    <property type="component" value="Unassembled WGS sequence"/>
</dbReference>
<keyword evidence="3" id="KW-1185">Reference proteome</keyword>
<feature type="compositionally biased region" description="Polar residues" evidence="1">
    <location>
        <begin position="55"/>
        <end position="82"/>
    </location>
</feature>
<evidence type="ECO:0000313" key="2">
    <source>
        <dbReference type="EMBL" id="KAK1486442.1"/>
    </source>
</evidence>
<gene>
    <name evidence="2" type="ORF">CTAM01_12167</name>
</gene>
<protein>
    <submittedName>
        <fullName evidence="2">Uncharacterized protein</fullName>
    </submittedName>
</protein>
<feature type="region of interest" description="Disordered" evidence="1">
    <location>
        <begin position="1"/>
        <end position="20"/>
    </location>
</feature>
<dbReference type="EMBL" id="MLFU01000072">
    <property type="protein sequence ID" value="KAK1486442.1"/>
    <property type="molecule type" value="Genomic_DNA"/>
</dbReference>
<dbReference type="GeneID" id="85412412"/>
<evidence type="ECO:0000313" key="3">
    <source>
        <dbReference type="Proteomes" id="UP001227543"/>
    </source>
</evidence>
<dbReference type="RefSeq" id="XP_060377193.1">
    <property type="nucleotide sequence ID" value="XM_060528174.1"/>
</dbReference>
<sequence length="141" mass="14747">MTNNALDIYGAGRNERDKRGKRVPKALLLLQAAAFPASQQSAGVTPQAARAHLPSQCSASQSNVAHFPTTQLAGGPNSSSHQHPPDGIAITNIKPQSEPPSSQSTQSPPLSTGIPFAVPFEQAVAGPVRTVYGVRIAWTDT</sequence>
<reference evidence="2 3" key="1">
    <citation type="submission" date="2016-10" db="EMBL/GenBank/DDBJ databases">
        <title>The genome sequence of Colletotrichum fioriniae PJ7.</title>
        <authorList>
            <person name="Baroncelli R."/>
        </authorList>
    </citation>
    <scope>NUCLEOTIDE SEQUENCE [LARGE SCALE GENOMIC DNA]</scope>
    <source>
        <strain evidence="2 3">Tom-12</strain>
    </source>
</reference>
<organism evidence="2 3">
    <name type="scientific">Colletotrichum tamarilloi</name>
    <dbReference type="NCBI Taxonomy" id="1209934"/>
    <lineage>
        <taxon>Eukaryota</taxon>
        <taxon>Fungi</taxon>
        <taxon>Dikarya</taxon>
        <taxon>Ascomycota</taxon>
        <taxon>Pezizomycotina</taxon>
        <taxon>Sordariomycetes</taxon>
        <taxon>Hypocreomycetidae</taxon>
        <taxon>Glomerellales</taxon>
        <taxon>Glomerellaceae</taxon>
        <taxon>Colletotrichum</taxon>
        <taxon>Colletotrichum acutatum species complex</taxon>
    </lineage>
</organism>
<accession>A0ABQ9QVT2</accession>
<feature type="compositionally biased region" description="Low complexity" evidence="1">
    <location>
        <begin position="95"/>
        <end position="109"/>
    </location>
</feature>